<dbReference type="GeneID" id="87858175"/>
<gene>
    <name evidence="2" type="ORF">B0H65DRAFT_147312</name>
</gene>
<dbReference type="AlphaFoldDB" id="A0AAE0MSN8"/>
<accession>A0AAE0MSN8</accession>
<keyword evidence="3" id="KW-1185">Reference proteome</keyword>
<name>A0AAE0MSN8_9PEZI</name>
<dbReference type="Proteomes" id="UP001278500">
    <property type="component" value="Unassembled WGS sequence"/>
</dbReference>
<feature type="coiled-coil region" evidence="1">
    <location>
        <begin position="185"/>
        <end position="223"/>
    </location>
</feature>
<comment type="caution">
    <text evidence="2">The sequence shown here is derived from an EMBL/GenBank/DDBJ whole genome shotgun (WGS) entry which is preliminary data.</text>
</comment>
<dbReference type="EMBL" id="JAUEPP010000003">
    <property type="protein sequence ID" value="KAK3347349.1"/>
    <property type="molecule type" value="Genomic_DNA"/>
</dbReference>
<dbReference type="RefSeq" id="XP_062682431.1">
    <property type="nucleotide sequence ID" value="XM_062821021.1"/>
</dbReference>
<proteinExistence type="predicted"/>
<organism evidence="2 3">
    <name type="scientific">Neurospora tetraspora</name>
    <dbReference type="NCBI Taxonomy" id="94610"/>
    <lineage>
        <taxon>Eukaryota</taxon>
        <taxon>Fungi</taxon>
        <taxon>Dikarya</taxon>
        <taxon>Ascomycota</taxon>
        <taxon>Pezizomycotina</taxon>
        <taxon>Sordariomycetes</taxon>
        <taxon>Sordariomycetidae</taxon>
        <taxon>Sordariales</taxon>
        <taxon>Sordariaceae</taxon>
        <taxon>Neurospora</taxon>
    </lineage>
</organism>
<evidence type="ECO:0000313" key="2">
    <source>
        <dbReference type="EMBL" id="KAK3347349.1"/>
    </source>
</evidence>
<reference evidence="2" key="2">
    <citation type="submission" date="2023-06" db="EMBL/GenBank/DDBJ databases">
        <authorList>
            <consortium name="Lawrence Berkeley National Laboratory"/>
            <person name="Haridas S."/>
            <person name="Hensen N."/>
            <person name="Bonometti L."/>
            <person name="Westerberg I."/>
            <person name="Brannstrom I.O."/>
            <person name="Guillou S."/>
            <person name="Cros-Aarteil S."/>
            <person name="Calhoun S."/>
            <person name="Kuo A."/>
            <person name="Mondo S."/>
            <person name="Pangilinan J."/>
            <person name="Riley R."/>
            <person name="Labutti K."/>
            <person name="Andreopoulos B."/>
            <person name="Lipzen A."/>
            <person name="Chen C."/>
            <person name="Yanf M."/>
            <person name="Daum C."/>
            <person name="Ng V."/>
            <person name="Clum A."/>
            <person name="Steindorff A."/>
            <person name="Ohm R."/>
            <person name="Martin F."/>
            <person name="Silar P."/>
            <person name="Natvig D."/>
            <person name="Lalanne C."/>
            <person name="Gautier V."/>
            <person name="Ament-Velasquez S.L."/>
            <person name="Kruys A."/>
            <person name="Hutchinson M.I."/>
            <person name="Powell A.J."/>
            <person name="Barry K."/>
            <person name="Miller A.N."/>
            <person name="Grigoriev I.V."/>
            <person name="Debuchy R."/>
            <person name="Gladieux P."/>
            <person name="Thoren M.H."/>
            <person name="Johannesson H."/>
        </authorList>
    </citation>
    <scope>NUCLEOTIDE SEQUENCE</scope>
    <source>
        <strain evidence="2">CBS 560.94</strain>
    </source>
</reference>
<protein>
    <submittedName>
        <fullName evidence="2">Uncharacterized protein</fullName>
    </submittedName>
</protein>
<reference evidence="2" key="1">
    <citation type="journal article" date="2023" name="Mol. Phylogenet. Evol.">
        <title>Genome-scale phylogeny and comparative genomics of the fungal order Sordariales.</title>
        <authorList>
            <person name="Hensen N."/>
            <person name="Bonometti L."/>
            <person name="Westerberg I."/>
            <person name="Brannstrom I.O."/>
            <person name="Guillou S."/>
            <person name="Cros-Aarteil S."/>
            <person name="Calhoun S."/>
            <person name="Haridas S."/>
            <person name="Kuo A."/>
            <person name="Mondo S."/>
            <person name="Pangilinan J."/>
            <person name="Riley R."/>
            <person name="LaButti K."/>
            <person name="Andreopoulos B."/>
            <person name="Lipzen A."/>
            <person name="Chen C."/>
            <person name="Yan M."/>
            <person name="Daum C."/>
            <person name="Ng V."/>
            <person name="Clum A."/>
            <person name="Steindorff A."/>
            <person name="Ohm R.A."/>
            <person name="Martin F."/>
            <person name="Silar P."/>
            <person name="Natvig D.O."/>
            <person name="Lalanne C."/>
            <person name="Gautier V."/>
            <person name="Ament-Velasquez S.L."/>
            <person name="Kruys A."/>
            <person name="Hutchinson M.I."/>
            <person name="Powell A.J."/>
            <person name="Barry K."/>
            <person name="Miller A.N."/>
            <person name="Grigoriev I.V."/>
            <person name="Debuchy R."/>
            <person name="Gladieux P."/>
            <person name="Hiltunen Thoren M."/>
            <person name="Johannesson H."/>
        </authorList>
    </citation>
    <scope>NUCLEOTIDE SEQUENCE</scope>
    <source>
        <strain evidence="2">CBS 560.94</strain>
    </source>
</reference>
<sequence length="233" mass="26316">MSSSSALRTLSHQGQQSDLIELENTCIGRASQIIHRDLVSTPGCISAASTAPTTHFTSPIASPLHILGPVNPAPFRPPSVNLEAQFQASCAQVIQSIRRQLAAEECLRRAVADILEISAAMIEADQERIDYIHRHITGLKQDIQQWERAGIYIDGGEHGDNWEIQYYLDQLPHLEERLALNRQRLDDYIARMAQVRDDTEQLRQKLRQELRDFQGEAADEEEAHEAVVLDEQF</sequence>
<keyword evidence="1" id="KW-0175">Coiled coil</keyword>
<evidence type="ECO:0000256" key="1">
    <source>
        <dbReference type="SAM" id="Coils"/>
    </source>
</evidence>
<evidence type="ECO:0000313" key="3">
    <source>
        <dbReference type="Proteomes" id="UP001278500"/>
    </source>
</evidence>